<dbReference type="EMBL" id="KV744855">
    <property type="protein sequence ID" value="OCK83664.1"/>
    <property type="molecule type" value="Genomic_DNA"/>
</dbReference>
<evidence type="ECO:0000256" key="4">
    <source>
        <dbReference type="ARBA" id="ARBA00023002"/>
    </source>
</evidence>
<keyword evidence="3" id="KW-0521">NADP</keyword>
<reference evidence="7 8" key="1">
    <citation type="journal article" date="2016" name="Nat. Commun.">
        <title>Ectomycorrhizal ecology is imprinted in the genome of the dominant symbiotic fungus Cenococcum geophilum.</title>
        <authorList>
            <consortium name="DOE Joint Genome Institute"/>
            <person name="Peter M."/>
            <person name="Kohler A."/>
            <person name="Ohm R.A."/>
            <person name="Kuo A."/>
            <person name="Krutzmann J."/>
            <person name="Morin E."/>
            <person name="Arend M."/>
            <person name="Barry K.W."/>
            <person name="Binder M."/>
            <person name="Choi C."/>
            <person name="Clum A."/>
            <person name="Copeland A."/>
            <person name="Grisel N."/>
            <person name="Haridas S."/>
            <person name="Kipfer T."/>
            <person name="LaButti K."/>
            <person name="Lindquist E."/>
            <person name="Lipzen A."/>
            <person name="Maire R."/>
            <person name="Meier B."/>
            <person name="Mihaltcheva S."/>
            <person name="Molinier V."/>
            <person name="Murat C."/>
            <person name="Poggeler S."/>
            <person name="Quandt C.A."/>
            <person name="Sperisen C."/>
            <person name="Tritt A."/>
            <person name="Tisserant E."/>
            <person name="Crous P.W."/>
            <person name="Henrissat B."/>
            <person name="Nehls U."/>
            <person name="Egli S."/>
            <person name="Spatafora J.W."/>
            <person name="Grigoriev I.V."/>
            <person name="Martin F.M."/>
        </authorList>
    </citation>
    <scope>NUCLEOTIDE SEQUENCE [LARGE SCALE GENOMIC DNA]</scope>
    <source>
        <strain evidence="7 8">CBS 459.81</strain>
    </source>
</reference>
<evidence type="ECO:0000256" key="1">
    <source>
        <dbReference type="ARBA" id="ARBA00004685"/>
    </source>
</evidence>
<evidence type="ECO:0000313" key="8">
    <source>
        <dbReference type="Proteomes" id="UP000250266"/>
    </source>
</evidence>
<accession>A0A8E2EH08</accession>
<organism evidence="7 8">
    <name type="scientific">Lepidopterella palustris CBS 459.81</name>
    <dbReference type="NCBI Taxonomy" id="1314670"/>
    <lineage>
        <taxon>Eukaryota</taxon>
        <taxon>Fungi</taxon>
        <taxon>Dikarya</taxon>
        <taxon>Ascomycota</taxon>
        <taxon>Pezizomycotina</taxon>
        <taxon>Dothideomycetes</taxon>
        <taxon>Pleosporomycetidae</taxon>
        <taxon>Mytilinidiales</taxon>
        <taxon>Argynnaceae</taxon>
        <taxon>Lepidopterella</taxon>
    </lineage>
</organism>
<gene>
    <name evidence="7" type="ORF">K432DRAFT_432717</name>
</gene>
<dbReference type="Pfam" id="PF00248">
    <property type="entry name" value="Aldo_ket_red"/>
    <property type="match status" value="1"/>
</dbReference>
<evidence type="ECO:0000313" key="7">
    <source>
        <dbReference type="EMBL" id="OCK83664.1"/>
    </source>
</evidence>
<dbReference type="InterPro" id="IPR023210">
    <property type="entry name" value="NADP_OxRdtase_dom"/>
</dbReference>
<keyword evidence="5" id="KW-0843">Virulence</keyword>
<dbReference type="Gene3D" id="3.20.20.100">
    <property type="entry name" value="NADP-dependent oxidoreductase domain"/>
    <property type="match status" value="1"/>
</dbReference>
<keyword evidence="8" id="KW-1185">Reference proteome</keyword>
<evidence type="ECO:0000256" key="3">
    <source>
        <dbReference type="ARBA" id="ARBA00022857"/>
    </source>
</evidence>
<dbReference type="Proteomes" id="UP000250266">
    <property type="component" value="Unassembled WGS sequence"/>
</dbReference>
<proteinExistence type="inferred from homology"/>
<name>A0A8E2EH08_9PEZI</name>
<protein>
    <submittedName>
        <fullName evidence="7">Aldo/keto reductase</fullName>
    </submittedName>
</protein>
<dbReference type="SUPFAM" id="SSF51430">
    <property type="entry name" value="NAD(P)-linked oxidoreductase"/>
    <property type="match status" value="1"/>
</dbReference>
<comment type="pathway">
    <text evidence="1">Mycotoxin biosynthesis.</text>
</comment>
<evidence type="ECO:0000256" key="2">
    <source>
        <dbReference type="ARBA" id="ARBA00007905"/>
    </source>
</evidence>
<dbReference type="GO" id="GO:0005829">
    <property type="term" value="C:cytosol"/>
    <property type="evidence" value="ECO:0007669"/>
    <property type="project" value="UniProtKB-ARBA"/>
</dbReference>
<dbReference type="FunFam" id="3.20.20.100:FF:000004">
    <property type="entry name" value="Oxidoreductase, aldo/keto reductase"/>
    <property type="match status" value="1"/>
</dbReference>
<feature type="domain" description="NADP-dependent oxidoreductase" evidence="6">
    <location>
        <begin position="21"/>
        <end position="324"/>
    </location>
</feature>
<evidence type="ECO:0000259" key="6">
    <source>
        <dbReference type="Pfam" id="PF00248"/>
    </source>
</evidence>
<dbReference type="PANTHER" id="PTHR43364">
    <property type="entry name" value="NADH-SPECIFIC METHYLGLYOXAL REDUCTASE-RELATED"/>
    <property type="match status" value="1"/>
</dbReference>
<comment type="similarity">
    <text evidence="2">Belongs to the aldo/keto reductase family.</text>
</comment>
<keyword evidence="4" id="KW-0560">Oxidoreductase</keyword>
<dbReference type="CDD" id="cd19079">
    <property type="entry name" value="AKR_EcYajO-like"/>
    <property type="match status" value="1"/>
</dbReference>
<dbReference type="PANTHER" id="PTHR43364:SF15">
    <property type="entry name" value="ARYL-ALCOHOL DEHYDROGENASE AAD16-RELATED"/>
    <property type="match status" value="1"/>
</dbReference>
<dbReference type="AlphaFoldDB" id="A0A8E2EH08"/>
<dbReference type="GO" id="GO:0016491">
    <property type="term" value="F:oxidoreductase activity"/>
    <property type="evidence" value="ECO:0007669"/>
    <property type="project" value="UniProtKB-KW"/>
</dbReference>
<dbReference type="InterPro" id="IPR036812">
    <property type="entry name" value="NAD(P)_OxRdtase_dom_sf"/>
</dbReference>
<sequence>MEYTRLGKTGLKVSKVILGCMSYGSSKWEGSPWILDEEGSLRLIKKAYDAGINTWDTADAYSNGMSEIILGKAMKKFDIPRSRVVIMTKISNIVLEGENGRPTPINEGAFVNQMGLSRKHIFEAVDDCLRRLGTTYIDVLQIHRLDQETEPEEIMRALHDVVQLGKVRYLGASSMMTWEFARLQHVAIANHWTPFVSMQNFYNLLYREEERDMIPFCKATGVGLIPWSPLARGLLSRPLGVQTARSVVDLKSKSWFSDSNPEIINRVEAISREKGVSMTALSIAWLIVKGCCPIAGLANDSQLDGLLEALTVRLSENDLRKLEEEYKPQKVTGI</sequence>
<evidence type="ECO:0000256" key="5">
    <source>
        <dbReference type="ARBA" id="ARBA00023026"/>
    </source>
</evidence>
<dbReference type="InterPro" id="IPR050523">
    <property type="entry name" value="AKR_Detox_Biosynth"/>
</dbReference>
<dbReference type="OrthoDB" id="48988at2759"/>